<dbReference type="InterPro" id="IPR006700">
    <property type="entry name" value="RsmE"/>
</dbReference>
<evidence type="ECO:0000256" key="5">
    <source>
        <dbReference type="ARBA" id="ARBA00022490"/>
    </source>
</evidence>
<organism evidence="15 17">
    <name type="scientific">Tepidimonas fonticaldi</name>
    <dbReference type="NCBI Taxonomy" id="1101373"/>
    <lineage>
        <taxon>Bacteria</taxon>
        <taxon>Pseudomonadati</taxon>
        <taxon>Pseudomonadota</taxon>
        <taxon>Betaproteobacteria</taxon>
        <taxon>Burkholderiales</taxon>
        <taxon>Tepidimonas</taxon>
    </lineage>
</organism>
<evidence type="ECO:0000313" key="18">
    <source>
        <dbReference type="Proteomes" id="UP000316388"/>
    </source>
</evidence>
<dbReference type="InterPro" id="IPR029026">
    <property type="entry name" value="tRNA_m1G_MTases_N"/>
</dbReference>
<evidence type="ECO:0000256" key="1">
    <source>
        <dbReference type="ARBA" id="ARBA00004496"/>
    </source>
</evidence>
<dbReference type="PANTHER" id="PTHR30027">
    <property type="entry name" value="RIBOSOMAL RNA SMALL SUBUNIT METHYLTRANSFERASE E"/>
    <property type="match status" value="1"/>
</dbReference>
<evidence type="ECO:0000313" key="15">
    <source>
        <dbReference type="EMBL" id="OBS31120.1"/>
    </source>
</evidence>
<comment type="subcellular location">
    <subcellularLocation>
        <location evidence="1 12">Cytoplasm</location>
    </subcellularLocation>
</comment>
<dbReference type="PIRSF" id="PIRSF015601">
    <property type="entry name" value="MTase_slr0722"/>
    <property type="match status" value="1"/>
</dbReference>
<evidence type="ECO:0000259" key="14">
    <source>
        <dbReference type="Pfam" id="PF20260"/>
    </source>
</evidence>
<evidence type="ECO:0000313" key="17">
    <source>
        <dbReference type="Proteomes" id="UP000091969"/>
    </source>
</evidence>
<dbReference type="EMBL" id="VJOO01000013">
    <property type="protein sequence ID" value="TSE36899.1"/>
    <property type="molecule type" value="Genomic_DNA"/>
</dbReference>
<evidence type="ECO:0000259" key="13">
    <source>
        <dbReference type="Pfam" id="PF04452"/>
    </source>
</evidence>
<dbReference type="NCBIfam" id="TIGR00046">
    <property type="entry name" value="RsmE family RNA methyltransferase"/>
    <property type="match status" value="1"/>
</dbReference>
<evidence type="ECO:0000256" key="8">
    <source>
        <dbReference type="ARBA" id="ARBA00022679"/>
    </source>
</evidence>
<protein>
    <recommendedName>
        <fullName evidence="4 12">Ribosomal RNA small subunit methyltransferase E</fullName>
        <ecNumber evidence="3 12">2.1.1.193</ecNumber>
    </recommendedName>
</protein>
<dbReference type="Proteomes" id="UP000316388">
    <property type="component" value="Unassembled WGS sequence"/>
</dbReference>
<dbReference type="GO" id="GO:0070042">
    <property type="term" value="F:rRNA (uridine-N3-)-methyltransferase activity"/>
    <property type="evidence" value="ECO:0007669"/>
    <property type="project" value="TreeGrafter"/>
</dbReference>
<keyword evidence="8 12" id="KW-0808">Transferase</keyword>
<feature type="domain" description="Ribosomal RNA small subunit methyltransferase E PUA-like" evidence="14">
    <location>
        <begin position="21"/>
        <end position="68"/>
    </location>
</feature>
<evidence type="ECO:0000256" key="3">
    <source>
        <dbReference type="ARBA" id="ARBA00012328"/>
    </source>
</evidence>
<evidence type="ECO:0000256" key="9">
    <source>
        <dbReference type="ARBA" id="ARBA00022691"/>
    </source>
</evidence>
<dbReference type="EMBL" id="LZDH01000045">
    <property type="protein sequence ID" value="OBS31120.1"/>
    <property type="molecule type" value="Genomic_DNA"/>
</dbReference>
<feature type="domain" description="Ribosomal RNA small subunit methyltransferase E methyltransferase" evidence="13">
    <location>
        <begin position="78"/>
        <end position="242"/>
    </location>
</feature>
<dbReference type="InterPro" id="IPR029028">
    <property type="entry name" value="Alpha/beta_knot_MTases"/>
</dbReference>
<dbReference type="STRING" id="1101373.A9O67_02700"/>
<evidence type="ECO:0000256" key="10">
    <source>
        <dbReference type="ARBA" id="ARBA00025699"/>
    </source>
</evidence>
<accession>A0A1A6DWF7</accession>
<dbReference type="Pfam" id="PF04452">
    <property type="entry name" value="Methyltrans_RNA"/>
    <property type="match status" value="1"/>
</dbReference>
<dbReference type="CDD" id="cd18084">
    <property type="entry name" value="RsmE-like"/>
    <property type="match status" value="1"/>
</dbReference>
<keyword evidence="9 12" id="KW-0949">S-adenosyl-L-methionine</keyword>
<reference evidence="15 17" key="1">
    <citation type="submission" date="2016-06" db="EMBL/GenBank/DDBJ databases">
        <title>Genome sequence of Tepidimonas fonticaldi PL17.</title>
        <authorList>
            <person name="Pinnaka A.K."/>
        </authorList>
    </citation>
    <scope>NUCLEOTIDE SEQUENCE [LARGE SCALE GENOMIC DNA]</scope>
    <source>
        <strain evidence="15 17">PL17</strain>
    </source>
</reference>
<dbReference type="InterPro" id="IPR015947">
    <property type="entry name" value="PUA-like_sf"/>
</dbReference>
<comment type="function">
    <text evidence="10 12">Specifically methylates the N3 position of the uracil ring of uridine 1498 (m3U1498) in 16S rRNA. Acts on the fully assembled 30S ribosomal subunit.</text>
</comment>
<reference evidence="16 18" key="2">
    <citation type="submission" date="2019-07" db="EMBL/GenBank/DDBJ databases">
        <title>Tepidimonas fonticaldi AT-A2 draft genome.</title>
        <authorList>
            <person name="Da Costa M.S."/>
            <person name="Froufe H.J.C."/>
            <person name="Egas C."/>
            <person name="Albuquerque L."/>
        </authorList>
    </citation>
    <scope>NUCLEOTIDE SEQUENCE [LARGE SCALE GENOMIC DNA]</scope>
    <source>
        <strain evidence="16 18">AT-A2</strain>
    </source>
</reference>
<evidence type="ECO:0000256" key="4">
    <source>
        <dbReference type="ARBA" id="ARBA00013673"/>
    </source>
</evidence>
<evidence type="ECO:0000256" key="12">
    <source>
        <dbReference type="PIRNR" id="PIRNR015601"/>
    </source>
</evidence>
<dbReference type="GO" id="GO:0005737">
    <property type="term" value="C:cytoplasm"/>
    <property type="evidence" value="ECO:0007669"/>
    <property type="project" value="UniProtKB-SubCell"/>
</dbReference>
<dbReference type="EC" id="2.1.1.193" evidence="3 12"/>
<evidence type="ECO:0000256" key="11">
    <source>
        <dbReference type="ARBA" id="ARBA00047944"/>
    </source>
</evidence>
<dbReference type="Gene3D" id="2.40.240.20">
    <property type="entry name" value="Hypothetical PUA domain-like, domain 1"/>
    <property type="match status" value="1"/>
</dbReference>
<keyword evidence="6 12" id="KW-0698">rRNA processing</keyword>
<dbReference type="Gene3D" id="3.40.1280.10">
    <property type="match status" value="1"/>
</dbReference>
<sequence length="258" mass="26761">MAAPPRIHLPQPLEAGQTLALPAEAARHVQVLRLQPGDALTLFGDPARGGEWRARVHSMGRRDVTVAVEAHAAVEREPARAVHLAVGMPANERMDWLVEKATELGVASVQPLLTARTVLRLDGERAARKVAHWQAVAVAACEQCGGNRVPQVRPVRPLADWLADPARATLGAGVWLSLATGSVPLPAWGAAHGGPCHVVLGPEGGLADAEEAALAQAGLQPLSLGARTLRSETAALAALACLTLGQPQPGAAQTDASV</sequence>
<keyword evidence="17" id="KW-1185">Reference proteome</keyword>
<proteinExistence type="inferred from homology"/>
<evidence type="ECO:0000256" key="2">
    <source>
        <dbReference type="ARBA" id="ARBA00005528"/>
    </source>
</evidence>
<dbReference type="NCBIfam" id="NF008692">
    <property type="entry name" value="PRK11713.1-5"/>
    <property type="match status" value="1"/>
</dbReference>
<keyword evidence="5 12" id="KW-0963">Cytoplasm</keyword>
<comment type="catalytic activity">
    <reaction evidence="11 12">
        <text>uridine(1498) in 16S rRNA + S-adenosyl-L-methionine = N(3)-methyluridine(1498) in 16S rRNA + S-adenosyl-L-homocysteine + H(+)</text>
        <dbReference type="Rhea" id="RHEA:42920"/>
        <dbReference type="Rhea" id="RHEA-COMP:10283"/>
        <dbReference type="Rhea" id="RHEA-COMP:10284"/>
        <dbReference type="ChEBI" id="CHEBI:15378"/>
        <dbReference type="ChEBI" id="CHEBI:57856"/>
        <dbReference type="ChEBI" id="CHEBI:59789"/>
        <dbReference type="ChEBI" id="CHEBI:65315"/>
        <dbReference type="ChEBI" id="CHEBI:74502"/>
        <dbReference type="EC" id="2.1.1.193"/>
    </reaction>
</comment>
<evidence type="ECO:0000256" key="7">
    <source>
        <dbReference type="ARBA" id="ARBA00022603"/>
    </source>
</evidence>
<dbReference type="AlphaFoldDB" id="A0A1A6DWF7"/>
<dbReference type="SUPFAM" id="SSF75217">
    <property type="entry name" value="alpha/beta knot"/>
    <property type="match status" value="1"/>
</dbReference>
<evidence type="ECO:0000313" key="16">
    <source>
        <dbReference type="EMBL" id="TSE36899.1"/>
    </source>
</evidence>
<dbReference type="Proteomes" id="UP000091969">
    <property type="component" value="Unassembled WGS sequence"/>
</dbReference>
<name>A0A1A6DWF7_9BURK</name>
<dbReference type="InterPro" id="IPR046887">
    <property type="entry name" value="RsmE_PUA-like"/>
</dbReference>
<evidence type="ECO:0000256" key="6">
    <source>
        <dbReference type="ARBA" id="ARBA00022552"/>
    </source>
</evidence>
<dbReference type="SUPFAM" id="SSF88697">
    <property type="entry name" value="PUA domain-like"/>
    <property type="match status" value="1"/>
</dbReference>
<dbReference type="InterPro" id="IPR046886">
    <property type="entry name" value="RsmE_MTase_dom"/>
</dbReference>
<dbReference type="PANTHER" id="PTHR30027:SF3">
    <property type="entry name" value="16S RRNA (URACIL(1498)-N(3))-METHYLTRANSFERASE"/>
    <property type="match status" value="1"/>
</dbReference>
<dbReference type="Pfam" id="PF20260">
    <property type="entry name" value="PUA_4"/>
    <property type="match status" value="1"/>
</dbReference>
<gene>
    <name evidence="16" type="primary">rsmE</name>
    <name evidence="15" type="ORF">A9O67_02700</name>
    <name evidence="16" type="ORF">Tfont_01611</name>
</gene>
<keyword evidence="7 12" id="KW-0489">Methyltransferase</keyword>
<dbReference type="GO" id="GO:0070475">
    <property type="term" value="P:rRNA base methylation"/>
    <property type="evidence" value="ECO:0007669"/>
    <property type="project" value="TreeGrafter"/>
</dbReference>
<dbReference type="OrthoDB" id="9815641at2"/>
<comment type="similarity">
    <text evidence="2 12">Belongs to the RNA methyltransferase RsmE family.</text>
</comment>
<dbReference type="RefSeq" id="WP_068607901.1">
    <property type="nucleotide sequence ID" value="NZ_LZDH01000045.1"/>
</dbReference>
<comment type="caution">
    <text evidence="15">The sequence shown here is derived from an EMBL/GenBank/DDBJ whole genome shotgun (WGS) entry which is preliminary data.</text>
</comment>